<dbReference type="RefSeq" id="WP_044665087.1">
    <property type="nucleotide sequence ID" value="NZ_CDRZ01000231.1"/>
</dbReference>
<dbReference type="OrthoDB" id="1683349at2"/>
<organism evidence="1 2">
    <name type="scientific">Syntrophaceticus schinkii</name>
    <dbReference type="NCBI Taxonomy" id="499207"/>
    <lineage>
        <taxon>Bacteria</taxon>
        <taxon>Bacillati</taxon>
        <taxon>Bacillota</taxon>
        <taxon>Clostridia</taxon>
        <taxon>Thermoanaerobacterales</taxon>
        <taxon>Thermoanaerobacterales Family III. Incertae Sedis</taxon>
        <taxon>Syntrophaceticus</taxon>
    </lineage>
</organism>
<keyword evidence="2" id="KW-1185">Reference proteome</keyword>
<sequence length="70" mass="8375">MAERTCRECALSRKMGAEGVYYCYKHKRIKEPDETGWDWGCLYFCEIEPEENLSPYQYLLIKETEIATRK</sequence>
<proteinExistence type="predicted"/>
<dbReference type="EMBL" id="CDRZ01000231">
    <property type="protein sequence ID" value="CEO89048.1"/>
    <property type="molecule type" value="Genomic_DNA"/>
</dbReference>
<protein>
    <submittedName>
        <fullName evidence="1">Uncharacterized protein</fullName>
    </submittedName>
</protein>
<gene>
    <name evidence="1" type="ORF">SSCH_350031</name>
</gene>
<accession>A0A0B7MLF8</accession>
<evidence type="ECO:0000313" key="2">
    <source>
        <dbReference type="Proteomes" id="UP000046155"/>
    </source>
</evidence>
<reference evidence="2" key="1">
    <citation type="submission" date="2015-01" db="EMBL/GenBank/DDBJ databases">
        <authorList>
            <person name="Manzoor Shahid"/>
            <person name="Zubair Saima"/>
        </authorList>
    </citation>
    <scope>NUCLEOTIDE SEQUENCE [LARGE SCALE GENOMIC DNA]</scope>
    <source>
        <strain evidence="2">Sp3</strain>
    </source>
</reference>
<evidence type="ECO:0000313" key="1">
    <source>
        <dbReference type="EMBL" id="CEO89048.1"/>
    </source>
</evidence>
<name>A0A0B7MLF8_9FIRM</name>
<dbReference type="Proteomes" id="UP000046155">
    <property type="component" value="Unassembled WGS sequence"/>
</dbReference>
<dbReference type="AlphaFoldDB" id="A0A0B7MLF8"/>